<dbReference type="InterPro" id="IPR030678">
    <property type="entry name" value="Peptide/Ni-bd"/>
</dbReference>
<reference evidence="6 7" key="1">
    <citation type="submission" date="2020-01" db="EMBL/GenBank/DDBJ databases">
        <title>Genomes of bacteria type strains.</title>
        <authorList>
            <person name="Chen J."/>
            <person name="Zhu S."/>
            <person name="Yang J."/>
        </authorList>
    </citation>
    <scope>NUCLEOTIDE SEQUENCE [LARGE SCALE GENOMIC DNA]</scope>
    <source>
        <strain evidence="6 7">DSM 16655</strain>
    </source>
</reference>
<dbReference type="InterPro" id="IPR039424">
    <property type="entry name" value="SBP_5"/>
</dbReference>
<organism evidence="6 7">
    <name type="scientific">Hoeflea alexandrii</name>
    <dbReference type="NCBI Taxonomy" id="288436"/>
    <lineage>
        <taxon>Bacteria</taxon>
        <taxon>Pseudomonadati</taxon>
        <taxon>Pseudomonadota</taxon>
        <taxon>Alphaproteobacteria</taxon>
        <taxon>Hyphomicrobiales</taxon>
        <taxon>Rhizobiaceae</taxon>
        <taxon>Hoeflea</taxon>
    </lineage>
</organism>
<evidence type="ECO:0000313" key="7">
    <source>
        <dbReference type="Proteomes" id="UP001320715"/>
    </source>
</evidence>
<dbReference type="EMBL" id="JAAAML010000002">
    <property type="protein sequence ID" value="MCO6408973.1"/>
    <property type="molecule type" value="Genomic_DNA"/>
</dbReference>
<comment type="similarity">
    <text evidence="2">Belongs to the bacterial solute-binding protein 5 family.</text>
</comment>
<evidence type="ECO:0000256" key="3">
    <source>
        <dbReference type="ARBA" id="ARBA00022729"/>
    </source>
</evidence>
<sequence length="620" mass="70451">MKVTGGLAKMINRTAPFMLAIAWLLTSTPALLAEEPAWRHATAIVGEPKYPEGFARFDYVNPDAPKGGTLRLSEDGSFDTLNPVPAKGDLAVGLGLVFETLMVSSEDEISADYGLLAEAVRYPDDYSWVSYRLREGARWHDGKPVTPEDVVWTFEQTVANNPQREFYYRHVTKAEITGPREITFTFDEKNNLELPKIVGELLILPKHWWQERDGETAAIGETTLEPPLGSGPYRIANVRPGESLTYERVADYWGADLNVNIGRNNFDRITYTYFADRNVEFEAFKSDNVDFWQENEAKRWVNAYDFPAATEGRIIRETPENAYRSSGVLVGFIPNLRRDKFKDPRVRRALNYAYNFEDQNRNLFFGQYDRVDSFFFGTELASSGLPQGQELDILKSLEGEVPESVFTTPYENPVGGTEQDVQANMRSNLREAVSLFREAGYTLRGNQMVNEETGEPFTFEIMLNGPLIEKVALPFAQNLRRIGVDVSIRVLDSSQFVNRLRSRDFDMIYNGWGQSLSPGNEQAEYWGSRAADREGSANYAGIADPAIDELVRKIAFAKDRETLIQTARALDRVLLANHFVIPTYTLRNSRIAYWDRLSHPEELPYYSLGFPGVWWFNGKP</sequence>
<dbReference type="PANTHER" id="PTHR30290:SF64">
    <property type="entry name" value="ABC TRANSPORTER PERIPLASMIC BINDING PROTEIN"/>
    <property type="match status" value="1"/>
</dbReference>
<comment type="subcellular location">
    <subcellularLocation>
        <location evidence="1">Periplasm</location>
    </subcellularLocation>
</comment>
<evidence type="ECO:0000256" key="1">
    <source>
        <dbReference type="ARBA" id="ARBA00004418"/>
    </source>
</evidence>
<dbReference type="Gene3D" id="3.40.190.10">
    <property type="entry name" value="Periplasmic binding protein-like II"/>
    <property type="match status" value="1"/>
</dbReference>
<keyword evidence="3 4" id="KW-0732">Signal</keyword>
<proteinExistence type="inferred from homology"/>
<keyword evidence="7" id="KW-1185">Reference proteome</keyword>
<protein>
    <submittedName>
        <fullName evidence="6">ABC transporter substrate-binding protein</fullName>
    </submittedName>
</protein>
<dbReference type="SUPFAM" id="SSF53850">
    <property type="entry name" value="Periplasmic binding protein-like II"/>
    <property type="match status" value="1"/>
</dbReference>
<evidence type="ECO:0000256" key="2">
    <source>
        <dbReference type="ARBA" id="ARBA00005695"/>
    </source>
</evidence>
<feature type="signal peptide" evidence="4">
    <location>
        <begin position="1"/>
        <end position="32"/>
    </location>
</feature>
<dbReference type="Gene3D" id="3.10.105.10">
    <property type="entry name" value="Dipeptide-binding Protein, Domain 3"/>
    <property type="match status" value="1"/>
</dbReference>
<dbReference type="Proteomes" id="UP001320715">
    <property type="component" value="Unassembled WGS sequence"/>
</dbReference>
<gene>
    <name evidence="6" type="ORF">GTW23_12360</name>
</gene>
<dbReference type="Pfam" id="PF00496">
    <property type="entry name" value="SBP_bac_5"/>
    <property type="match status" value="1"/>
</dbReference>
<feature type="domain" description="Solute-binding protein family 5" evidence="5">
    <location>
        <begin position="115"/>
        <end position="528"/>
    </location>
</feature>
<evidence type="ECO:0000313" key="6">
    <source>
        <dbReference type="EMBL" id="MCO6408973.1"/>
    </source>
</evidence>
<comment type="caution">
    <text evidence="6">The sequence shown here is derived from an EMBL/GenBank/DDBJ whole genome shotgun (WGS) entry which is preliminary data.</text>
</comment>
<name>A0ABT1CS41_9HYPH</name>
<dbReference type="PANTHER" id="PTHR30290">
    <property type="entry name" value="PERIPLASMIC BINDING COMPONENT OF ABC TRANSPORTER"/>
    <property type="match status" value="1"/>
</dbReference>
<dbReference type="CDD" id="cd08497">
    <property type="entry name" value="MbnE-like"/>
    <property type="match status" value="1"/>
</dbReference>
<evidence type="ECO:0000256" key="4">
    <source>
        <dbReference type="SAM" id="SignalP"/>
    </source>
</evidence>
<feature type="chain" id="PRO_5046939541" evidence="4">
    <location>
        <begin position="33"/>
        <end position="620"/>
    </location>
</feature>
<evidence type="ECO:0000259" key="5">
    <source>
        <dbReference type="Pfam" id="PF00496"/>
    </source>
</evidence>
<dbReference type="InterPro" id="IPR000914">
    <property type="entry name" value="SBP_5_dom"/>
</dbReference>
<accession>A0ABT1CS41</accession>
<dbReference type="PIRSF" id="PIRSF002741">
    <property type="entry name" value="MppA"/>
    <property type="match status" value="1"/>
</dbReference>